<dbReference type="Proteomes" id="UP000000343">
    <property type="component" value="Plasmid pACIX904"/>
</dbReference>
<geneLocation type="plasmid" evidence="1 2">
    <name>pACIX904</name>
</geneLocation>
<accession>E8X7K8</accession>
<evidence type="ECO:0000313" key="2">
    <source>
        <dbReference type="Proteomes" id="UP000000343"/>
    </source>
</evidence>
<gene>
    <name evidence="1" type="ordered locus">AciX9_4498</name>
</gene>
<reference evidence="2" key="1">
    <citation type="submission" date="2011-01" db="EMBL/GenBank/DDBJ databases">
        <title>Complete sequence of plasmid4 of Acidobacterium sp. MP5ACTX9.</title>
        <authorList>
            <consortium name="US DOE Joint Genome Institute"/>
            <person name="Lucas S."/>
            <person name="Copeland A."/>
            <person name="Lapidus A."/>
            <person name="Cheng J.-F."/>
            <person name="Goodwin L."/>
            <person name="Pitluck S."/>
            <person name="Teshima H."/>
            <person name="Detter J.C."/>
            <person name="Han C."/>
            <person name="Tapia R."/>
            <person name="Land M."/>
            <person name="Hauser L."/>
            <person name="Kyrpides N."/>
            <person name="Ivanova N."/>
            <person name="Ovchinnikova G."/>
            <person name="Pagani I."/>
            <person name="Rawat S.R."/>
            <person name="Mannisto M."/>
            <person name="Haggblom M.M."/>
            <person name="Woyke T."/>
        </authorList>
    </citation>
    <scope>NUCLEOTIDE SEQUENCE [LARGE SCALE GENOMIC DNA]</scope>
    <source>
        <strain evidence="2">MP5ACTX9</strain>
        <plasmid evidence="2">Plasmid pACIX904</plasmid>
    </source>
</reference>
<keyword evidence="1" id="KW-0614">Plasmid</keyword>
<dbReference type="RefSeq" id="WP_013573161.1">
    <property type="nucleotide sequence ID" value="NC_015059.1"/>
</dbReference>
<dbReference type="HOGENOM" id="CLU_2553497_0_0_0"/>
<dbReference type="PaxDb" id="1198114-AciX9_4498"/>
<proteinExistence type="predicted"/>
<dbReference type="KEGG" id="acm:AciX9_4498"/>
<name>E8X7K8_GRATM</name>
<dbReference type="AlphaFoldDB" id="E8X7K8"/>
<organism evidence="2">
    <name type="scientific">Granulicella tundricola (strain ATCC BAA-1859 / DSM 23138 / MP5ACTX9)</name>
    <dbReference type="NCBI Taxonomy" id="1198114"/>
    <lineage>
        <taxon>Bacteria</taxon>
        <taxon>Pseudomonadati</taxon>
        <taxon>Acidobacteriota</taxon>
        <taxon>Terriglobia</taxon>
        <taxon>Terriglobales</taxon>
        <taxon>Acidobacteriaceae</taxon>
        <taxon>Granulicella</taxon>
    </lineage>
</organism>
<protein>
    <submittedName>
        <fullName evidence="1">Uncharacterized protein</fullName>
    </submittedName>
</protein>
<dbReference type="EMBL" id="CP002484">
    <property type="protein sequence ID" value="ADW71442.1"/>
    <property type="molecule type" value="Genomic_DNA"/>
</dbReference>
<evidence type="ECO:0000313" key="1">
    <source>
        <dbReference type="EMBL" id="ADW71442.1"/>
    </source>
</evidence>
<keyword evidence="2" id="KW-1185">Reference proteome</keyword>
<sequence>MISPSQFINYEPSSSEIAKQCNYKMCNPARYMLEQSEGSIVYLCAKHAFEFFRDERIREYAVLLKAATEKKAQSASANILSN</sequence>